<organism evidence="12 13">
    <name type="scientific">Fusarium acutatum</name>
    <dbReference type="NCBI Taxonomy" id="78861"/>
    <lineage>
        <taxon>Eukaryota</taxon>
        <taxon>Fungi</taxon>
        <taxon>Dikarya</taxon>
        <taxon>Ascomycota</taxon>
        <taxon>Pezizomycotina</taxon>
        <taxon>Sordariomycetes</taxon>
        <taxon>Hypocreomycetidae</taxon>
        <taxon>Hypocreales</taxon>
        <taxon>Nectriaceae</taxon>
        <taxon>Fusarium</taxon>
        <taxon>Fusarium fujikuroi species complex</taxon>
    </lineage>
</organism>
<evidence type="ECO:0000256" key="4">
    <source>
        <dbReference type="ARBA" id="ARBA00022970"/>
    </source>
</evidence>
<feature type="transmembrane region" description="Helical" evidence="7">
    <location>
        <begin position="1011"/>
        <end position="1035"/>
    </location>
</feature>
<dbReference type="InterPro" id="IPR004841">
    <property type="entry name" value="AA-permease/SLC12A_dom"/>
</dbReference>
<protein>
    <submittedName>
        <fullName evidence="12">General amino acid permease</fullName>
    </submittedName>
</protein>
<evidence type="ECO:0000256" key="8">
    <source>
        <dbReference type="SAM" id="SignalP"/>
    </source>
</evidence>
<feature type="transmembrane region" description="Helical" evidence="7">
    <location>
        <begin position="887"/>
        <end position="906"/>
    </location>
</feature>
<feature type="domain" description="Peptidase S33 tripeptidyl aminopeptidase-like C-terminal" evidence="11">
    <location>
        <begin position="428"/>
        <end position="524"/>
    </location>
</feature>
<dbReference type="PANTHER" id="PTHR43341">
    <property type="entry name" value="AMINO ACID PERMEASE"/>
    <property type="match status" value="1"/>
</dbReference>
<dbReference type="PANTHER" id="PTHR43341:SF18">
    <property type="entry name" value="AMINO ACID PERMEASE_ SLC12A DOMAIN-CONTAINING PROTEIN"/>
    <property type="match status" value="1"/>
</dbReference>
<dbReference type="EMBL" id="JAADJF010000342">
    <property type="protein sequence ID" value="KAF4422169.1"/>
    <property type="molecule type" value="Genomic_DNA"/>
</dbReference>
<feature type="transmembrane region" description="Helical" evidence="7">
    <location>
        <begin position="1090"/>
        <end position="1108"/>
    </location>
</feature>
<feature type="transmembrane region" description="Helical" evidence="7">
    <location>
        <begin position="688"/>
        <end position="712"/>
    </location>
</feature>
<dbReference type="Proteomes" id="UP000536711">
    <property type="component" value="Unassembled WGS sequence"/>
</dbReference>
<feature type="domain" description="AB hydrolase-1" evidence="10">
    <location>
        <begin position="101"/>
        <end position="256"/>
    </location>
</feature>
<feature type="transmembrane region" description="Helical" evidence="7">
    <location>
        <begin position="926"/>
        <end position="952"/>
    </location>
</feature>
<dbReference type="AlphaFoldDB" id="A0A8H4JEH6"/>
<dbReference type="Pfam" id="PF08386">
    <property type="entry name" value="Abhydrolase_4"/>
    <property type="match status" value="1"/>
</dbReference>
<evidence type="ECO:0000256" key="3">
    <source>
        <dbReference type="ARBA" id="ARBA00022692"/>
    </source>
</evidence>
<gene>
    <name evidence="12" type="ORF">FACUT_10710</name>
</gene>
<dbReference type="InterPro" id="IPR029058">
    <property type="entry name" value="AB_hydrolase_fold"/>
</dbReference>
<feature type="transmembrane region" description="Helical" evidence="7">
    <location>
        <begin position="799"/>
        <end position="817"/>
    </location>
</feature>
<feature type="signal peptide" evidence="8">
    <location>
        <begin position="1"/>
        <end position="18"/>
    </location>
</feature>
<evidence type="ECO:0000259" key="11">
    <source>
        <dbReference type="Pfam" id="PF08386"/>
    </source>
</evidence>
<sequence>MKLINIIPIYMFLQCTHATFLPKDGAPKVPRDAQDISPKNRIKWTRCNLGIREYKKLEKNKAFECGNLTVPLNYADKHSSNSTTLNLIKLKAIEKSPKGSIIVNFGGPGVSGVERLLQIPPDYANSFFGGQYDIISFDPRGTGNTLVPPDGNGFPGQMFEELVYTVQNSSYFLTEQLIRDAFEYIRTFTELFVTRDEEFREFRGTAFVARDIAEIATALGEGNRINYWGGSYGTVLGQVLAGMFPDRIERMLLEGNLLADDYVKNLGLNRIRDAETALYHFYDECMAAANNSCHSANKLPKERDDFLKVLNRVFMVCTGVGGGLNSTKSLSLNNRILGALYGLNGYLKLDELIDTALEGNRSMCSQETPDSANSTTPWNPQLGLAHLAILCSDATFRAEIVEDFISFFSLYEGDQALDNPFFLSTLLVRSPCSRWNIHAAERINLTSLSRVDTKNPILLVNGKYDPVTPLGNAQKISARFPGSQVVVHEGVGHGALFGHYSSCTEGIVASYFINGELPLKETTCKPDQGAFELVDEMRKERARLAGKRNIPVLLWVVLGFLGFVCTGLFWHPGLIFQVFLLPELVNRRLLSAKTTINPYQISSSPTSSGGVEMSADILAAGGKASPSMGVEARNDNNGDLVTATEEQSLQRGLHERHLSMLGIAGAIGTGLFLGLGQSVQTGGPLGALLGYATVGLVVCAVQFALGEVAALLPVTGAFVRHAEFLVDPAWGFAIGWNLVYGNILSIPSEITAICVLFEFWTDINPSLWIMIFIVLTTVVGLCFVRVFGEVEFWFALLKILLVVFLIILGLVINLGGVPGTERIGFRYWKDPGPFVEYIASGSWGQFLGYWSVMTSAVFSFAGVESIAMAAAETRNPARAIPKACKNVFIRILVFYILAILIVGMLVRSDDERLNDQSGAAGQSPFVIAASAAGIPAIPSVVNAVVITSAWSASNQSLLAGTRVLYGLALKRQAPQIFLRTTAWGVPYVCVLFFTCFMFLSFMSLSNGAMTVFWWLVDLTAAGVLISWASILLNHIRLRLAMKKQGIPIEKLPWHNSWTFYSSCAGLFMTLLILLTGGFRVFTRGNWDPVGFVSSYLDIPLVTVAYLIWKFVKKTKIVPLAEIPLQDAFRKSEEDHEVVTA</sequence>
<comment type="subcellular location">
    <subcellularLocation>
        <location evidence="1">Membrane</location>
        <topology evidence="1">Multi-pass membrane protein</topology>
    </subcellularLocation>
</comment>
<feature type="transmembrane region" description="Helical" evidence="7">
    <location>
        <begin position="976"/>
        <end position="999"/>
    </location>
</feature>
<dbReference type="GO" id="GO:0015171">
    <property type="term" value="F:amino acid transmembrane transporter activity"/>
    <property type="evidence" value="ECO:0007669"/>
    <property type="project" value="TreeGrafter"/>
</dbReference>
<feature type="chain" id="PRO_5034678808" evidence="8">
    <location>
        <begin position="19"/>
        <end position="1140"/>
    </location>
</feature>
<keyword evidence="8" id="KW-0732">Signal</keyword>
<dbReference type="GO" id="GO:0016020">
    <property type="term" value="C:membrane"/>
    <property type="evidence" value="ECO:0007669"/>
    <property type="project" value="UniProtKB-SubCell"/>
</dbReference>
<evidence type="ECO:0000256" key="7">
    <source>
        <dbReference type="SAM" id="Phobius"/>
    </source>
</evidence>
<evidence type="ECO:0000259" key="9">
    <source>
        <dbReference type="Pfam" id="PF00324"/>
    </source>
</evidence>
<keyword evidence="13" id="KW-1185">Reference proteome</keyword>
<keyword evidence="4" id="KW-0029">Amino-acid transport</keyword>
<evidence type="ECO:0000256" key="2">
    <source>
        <dbReference type="ARBA" id="ARBA00022448"/>
    </source>
</evidence>
<dbReference type="Pfam" id="PF00561">
    <property type="entry name" value="Abhydrolase_1"/>
    <property type="match status" value="1"/>
</dbReference>
<keyword evidence="2" id="KW-0813">Transport</keyword>
<comment type="caution">
    <text evidence="12">The sequence shown here is derived from an EMBL/GenBank/DDBJ whole genome shotgun (WGS) entry which is preliminary data.</text>
</comment>
<evidence type="ECO:0000313" key="12">
    <source>
        <dbReference type="EMBL" id="KAF4422169.1"/>
    </source>
</evidence>
<accession>A0A8H4JEH6</accession>
<dbReference type="InterPro" id="IPR013595">
    <property type="entry name" value="Pept_S33_TAP-like_C"/>
</dbReference>
<feature type="transmembrane region" description="Helical" evidence="7">
    <location>
        <begin position="847"/>
        <end position="867"/>
    </location>
</feature>
<feature type="domain" description="Amino acid permease/ SLC12A" evidence="9">
    <location>
        <begin position="657"/>
        <end position="1116"/>
    </location>
</feature>
<feature type="transmembrane region" description="Helical" evidence="7">
    <location>
        <begin position="658"/>
        <end position="676"/>
    </location>
</feature>
<keyword evidence="6 7" id="KW-0472">Membrane</keyword>
<dbReference type="OrthoDB" id="3900342at2759"/>
<evidence type="ECO:0000256" key="5">
    <source>
        <dbReference type="ARBA" id="ARBA00022989"/>
    </source>
</evidence>
<evidence type="ECO:0000313" key="13">
    <source>
        <dbReference type="Proteomes" id="UP000536711"/>
    </source>
</evidence>
<feature type="transmembrane region" description="Helical" evidence="7">
    <location>
        <begin position="724"/>
        <end position="746"/>
    </location>
</feature>
<name>A0A8H4JEH6_9HYPO</name>
<feature type="transmembrane region" description="Helical" evidence="7">
    <location>
        <begin position="766"/>
        <end position="787"/>
    </location>
</feature>
<dbReference type="InterPro" id="IPR000073">
    <property type="entry name" value="AB_hydrolase_1"/>
</dbReference>
<dbReference type="InterPro" id="IPR050524">
    <property type="entry name" value="APC_YAT"/>
</dbReference>
<evidence type="ECO:0000256" key="6">
    <source>
        <dbReference type="ARBA" id="ARBA00023136"/>
    </source>
</evidence>
<keyword evidence="5 7" id="KW-1133">Transmembrane helix</keyword>
<dbReference type="Gene3D" id="1.20.1740.10">
    <property type="entry name" value="Amino acid/polyamine transporter I"/>
    <property type="match status" value="1"/>
</dbReference>
<evidence type="ECO:0000259" key="10">
    <source>
        <dbReference type="Pfam" id="PF00561"/>
    </source>
</evidence>
<dbReference type="Gene3D" id="3.40.50.1820">
    <property type="entry name" value="alpha/beta hydrolase"/>
    <property type="match status" value="1"/>
</dbReference>
<dbReference type="Pfam" id="PF00324">
    <property type="entry name" value="AA_permease"/>
    <property type="match status" value="1"/>
</dbReference>
<proteinExistence type="predicted"/>
<reference evidence="12 13" key="1">
    <citation type="submission" date="2020-01" db="EMBL/GenBank/DDBJ databases">
        <title>Identification and distribution of gene clusters putatively required for synthesis of sphingolipid metabolism inhibitors in phylogenetically diverse species of the filamentous fungus Fusarium.</title>
        <authorList>
            <person name="Kim H.-S."/>
            <person name="Busman M."/>
            <person name="Brown D.W."/>
            <person name="Divon H."/>
            <person name="Uhlig S."/>
            <person name="Proctor R.H."/>
        </authorList>
    </citation>
    <scope>NUCLEOTIDE SEQUENCE [LARGE SCALE GENOMIC DNA]</scope>
    <source>
        <strain evidence="12 13">NRRL 13308</strain>
    </source>
</reference>
<feature type="transmembrane region" description="Helical" evidence="7">
    <location>
        <begin position="1056"/>
        <end position="1078"/>
    </location>
</feature>
<dbReference type="SUPFAM" id="SSF53474">
    <property type="entry name" value="alpha/beta-Hydrolases"/>
    <property type="match status" value="1"/>
</dbReference>
<evidence type="ECO:0000256" key="1">
    <source>
        <dbReference type="ARBA" id="ARBA00004141"/>
    </source>
</evidence>
<keyword evidence="3 7" id="KW-0812">Transmembrane</keyword>
<feature type="transmembrane region" description="Helical" evidence="7">
    <location>
        <begin position="552"/>
        <end position="581"/>
    </location>
</feature>
<dbReference type="FunFam" id="1.20.1740.10:FF:000006">
    <property type="entry name" value="General amino acid permease"/>
    <property type="match status" value="1"/>
</dbReference>